<accession>A0ABP0AV05</accession>
<dbReference type="Pfam" id="PF02585">
    <property type="entry name" value="PIG-L"/>
    <property type="match status" value="1"/>
</dbReference>
<name>A0ABP0AV05_9PEZI</name>
<dbReference type="SUPFAM" id="SSF102588">
    <property type="entry name" value="LmbE-like"/>
    <property type="match status" value="1"/>
</dbReference>
<keyword evidence="5" id="KW-1185">Reference proteome</keyword>
<dbReference type="PANTHER" id="PTHR12993:SF11">
    <property type="entry name" value="N-ACETYLGLUCOSAMINYL-PHOSPHATIDYLINOSITOL DE-N-ACETYLASE"/>
    <property type="match status" value="1"/>
</dbReference>
<dbReference type="InterPro" id="IPR003737">
    <property type="entry name" value="GlcNAc_PI_deacetylase-related"/>
</dbReference>
<evidence type="ECO:0000313" key="4">
    <source>
        <dbReference type="EMBL" id="CAK7210959.1"/>
    </source>
</evidence>
<comment type="caution">
    <text evidence="4">The sequence shown here is derived from an EMBL/GenBank/DDBJ whole genome shotgun (WGS) entry which is preliminary data.</text>
</comment>
<dbReference type="Gene3D" id="3.40.50.10320">
    <property type="entry name" value="LmbE-like"/>
    <property type="match status" value="1"/>
</dbReference>
<keyword evidence="3" id="KW-0812">Transmembrane</keyword>
<comment type="similarity">
    <text evidence="1">Belongs to the PIGL family.</text>
</comment>
<dbReference type="Proteomes" id="UP001642405">
    <property type="component" value="Unassembled WGS sequence"/>
</dbReference>
<keyword evidence="3" id="KW-1133">Transmembrane helix</keyword>
<dbReference type="EMBL" id="CAWUHB010000003">
    <property type="protein sequence ID" value="CAK7210959.1"/>
    <property type="molecule type" value="Genomic_DNA"/>
</dbReference>
<organism evidence="4 5">
    <name type="scientific">Sporothrix curviconia</name>
    <dbReference type="NCBI Taxonomy" id="1260050"/>
    <lineage>
        <taxon>Eukaryota</taxon>
        <taxon>Fungi</taxon>
        <taxon>Dikarya</taxon>
        <taxon>Ascomycota</taxon>
        <taxon>Pezizomycotina</taxon>
        <taxon>Sordariomycetes</taxon>
        <taxon>Sordariomycetidae</taxon>
        <taxon>Ophiostomatales</taxon>
        <taxon>Ophiostomataceae</taxon>
        <taxon>Sporothrix</taxon>
    </lineage>
</organism>
<evidence type="ECO:0000256" key="1">
    <source>
        <dbReference type="ARBA" id="ARBA00006066"/>
    </source>
</evidence>
<proteinExistence type="inferred from homology"/>
<dbReference type="PANTHER" id="PTHR12993">
    <property type="entry name" value="N-ACETYLGLUCOSAMINYL-PHOSPHATIDYLINOSITOL DE-N-ACETYLASE-RELATED"/>
    <property type="match status" value="1"/>
</dbReference>
<feature type="transmembrane region" description="Helical" evidence="3">
    <location>
        <begin position="33"/>
        <end position="55"/>
    </location>
</feature>
<evidence type="ECO:0000256" key="2">
    <source>
        <dbReference type="ARBA" id="ARBA00012176"/>
    </source>
</evidence>
<evidence type="ECO:0000313" key="5">
    <source>
        <dbReference type="Proteomes" id="UP001642405"/>
    </source>
</evidence>
<protein>
    <recommendedName>
        <fullName evidence="2">N-acetylglucosaminylphosphatidylinositol deacetylase</fullName>
        <ecNumber evidence="2">3.5.1.89</ecNumber>
    </recommendedName>
</protein>
<evidence type="ECO:0000256" key="3">
    <source>
        <dbReference type="SAM" id="Phobius"/>
    </source>
</evidence>
<keyword evidence="3" id="KW-0472">Membrane</keyword>
<dbReference type="EC" id="3.5.1.89" evidence="2"/>
<reference evidence="4 5" key="1">
    <citation type="submission" date="2024-01" db="EMBL/GenBank/DDBJ databases">
        <authorList>
            <person name="Allen C."/>
            <person name="Tagirdzhanova G."/>
        </authorList>
    </citation>
    <scope>NUCLEOTIDE SEQUENCE [LARGE SCALE GENOMIC DNA]</scope>
</reference>
<dbReference type="InterPro" id="IPR024078">
    <property type="entry name" value="LmbE-like_dom_sf"/>
</dbReference>
<sequence length="331" mass="37025">MLLSPRVTRLLNAVRRAPLRFSVSLSRRAWRRLVQIALVALTFPLVLQWIIAYLVGSDVRLLPQELQGAKNLLVVTAHPDDECLFFAPSILGVLDRNRGVHGSLISMSTGNNYGIGDLRKKELTGSCAALQIDPARCIALDHPALQDNPAVWWDTALVQTIVQEYIAKWDVDAILTFDEGGVSGHINHRAVSAAIRELISSLPASPKAPVAYMVVTTPLWRKYTFLGDLPLTALRFTLRILAALFFPSPATTETVARAETAATVTGSNYNSVAATSRALVANTWHRYQKTREAFRNHNSQYTWDRHLYMIVSRYVWFNDLQKIEPKPVEKP</sequence>
<gene>
    <name evidence="4" type="ORF">SCUCBS95973_000968</name>
</gene>